<dbReference type="EC" id="1.18.1.2" evidence="3"/>
<dbReference type="PIRSF" id="PIRSF000362">
    <property type="entry name" value="FNR"/>
    <property type="match status" value="1"/>
</dbReference>
<evidence type="ECO:0000256" key="3">
    <source>
        <dbReference type="ARBA" id="ARBA00013223"/>
    </source>
</evidence>
<evidence type="ECO:0000256" key="2">
    <source>
        <dbReference type="ARBA" id="ARBA00008312"/>
    </source>
</evidence>
<dbReference type="PANTHER" id="PTHR48467">
    <property type="entry name" value="GLUTAMATE SYNTHASE 1 [NADH], CHLOROPLASTIC-LIKE"/>
    <property type="match status" value="1"/>
</dbReference>
<evidence type="ECO:0000256" key="6">
    <source>
        <dbReference type="ARBA" id="ARBA00022857"/>
    </source>
</evidence>
<dbReference type="Gene3D" id="3.40.50.720">
    <property type="entry name" value="NAD(P)-binding Rossmann-like Domain"/>
    <property type="match status" value="1"/>
</dbReference>
<keyword evidence="4" id="KW-0285">Flavoprotein</keyword>
<keyword evidence="7" id="KW-0560">Oxidoreductase</keyword>
<protein>
    <recommendedName>
        <fullName evidence="3">ferredoxin--NADP(+) reductase</fullName>
        <ecNumber evidence="3">1.18.1.2</ecNumber>
    </recommendedName>
</protein>
<name>A0ABN2ABA1_9ACTN</name>
<keyword evidence="11" id="KW-1185">Reference proteome</keyword>
<dbReference type="PRINTS" id="PR00419">
    <property type="entry name" value="ADXRDTASE"/>
</dbReference>
<sequence>MSGTAEPAPRVAVVGSGPSGLYVVAALLRGHEGVLIDVIDRLPAPYGLVRYGVAPDHPTIKNVTRVLAKSFSDQRVRFLGNVEVGRQVGHEELVAGYDAVVYATGSQVDRPLGVAGEELRGSVGSAQVVGWYNGLPGAPPVDLTGRDVVVVGGGNVALDVARVLTRSPGELRSTDVPGQVLDAFGASAVTDVHVLVRRGPAQARFTHLELLTLDEMSGVTCVVHDELRAPVHEDLGPGPEAEQLRRNVALFARWQDEGPDASPRRVHFHFHRRAERLVGVGGRVVGVDTVGTHGAAAAPERLAAGLVVRAIGYDTVPLAGLPFDASRGVVPNAEGRVLAGADVVPGVYVAGWCKRGATGVIATNKTCANQTAASVLADLAVAVPRGTGPVASPAGAVDWPGWLLLDEHERRAGAARGAERVKSADLELMLAVASGVAARA</sequence>
<dbReference type="InterPro" id="IPR021163">
    <property type="entry name" value="Ferredox_Rdtase_adrenod"/>
</dbReference>
<gene>
    <name evidence="10" type="ORF">GCM10009788_19870</name>
</gene>
<evidence type="ECO:0000313" key="10">
    <source>
        <dbReference type="EMBL" id="GAA1515554.1"/>
    </source>
</evidence>
<evidence type="ECO:0000259" key="9">
    <source>
        <dbReference type="Pfam" id="PF07992"/>
    </source>
</evidence>
<keyword evidence="6" id="KW-0521">NADP</keyword>
<comment type="caution">
    <text evidence="10">The sequence shown here is derived from an EMBL/GenBank/DDBJ whole genome shotgun (WGS) entry which is preliminary data.</text>
</comment>
<proteinExistence type="inferred from homology"/>
<dbReference type="Proteomes" id="UP001500842">
    <property type="component" value="Unassembled WGS sequence"/>
</dbReference>
<organism evidence="10 11">
    <name type="scientific">Nocardioides humi</name>
    <dbReference type="NCBI Taxonomy" id="449461"/>
    <lineage>
        <taxon>Bacteria</taxon>
        <taxon>Bacillati</taxon>
        <taxon>Actinomycetota</taxon>
        <taxon>Actinomycetes</taxon>
        <taxon>Propionibacteriales</taxon>
        <taxon>Nocardioidaceae</taxon>
        <taxon>Nocardioides</taxon>
    </lineage>
</organism>
<comment type="catalytic activity">
    <reaction evidence="8">
        <text>2 reduced [2Fe-2S]-[ferredoxin] + NADP(+) + H(+) = 2 oxidized [2Fe-2S]-[ferredoxin] + NADPH</text>
        <dbReference type="Rhea" id="RHEA:20125"/>
        <dbReference type="Rhea" id="RHEA-COMP:10000"/>
        <dbReference type="Rhea" id="RHEA-COMP:10001"/>
        <dbReference type="ChEBI" id="CHEBI:15378"/>
        <dbReference type="ChEBI" id="CHEBI:33737"/>
        <dbReference type="ChEBI" id="CHEBI:33738"/>
        <dbReference type="ChEBI" id="CHEBI:57783"/>
        <dbReference type="ChEBI" id="CHEBI:58349"/>
        <dbReference type="EC" id="1.18.1.2"/>
    </reaction>
</comment>
<dbReference type="SUPFAM" id="SSF51971">
    <property type="entry name" value="Nucleotide-binding domain"/>
    <property type="match status" value="1"/>
</dbReference>
<evidence type="ECO:0000256" key="8">
    <source>
        <dbReference type="ARBA" id="ARBA00047776"/>
    </source>
</evidence>
<dbReference type="EMBL" id="BAAAOR010000014">
    <property type="protein sequence ID" value="GAA1515554.1"/>
    <property type="molecule type" value="Genomic_DNA"/>
</dbReference>
<evidence type="ECO:0000313" key="11">
    <source>
        <dbReference type="Proteomes" id="UP001500842"/>
    </source>
</evidence>
<dbReference type="Pfam" id="PF07992">
    <property type="entry name" value="Pyr_redox_2"/>
    <property type="match status" value="1"/>
</dbReference>
<dbReference type="InterPro" id="IPR055275">
    <property type="entry name" value="Ferredox_Rdtase"/>
</dbReference>
<comment type="similarity">
    <text evidence="2">Belongs to the ferredoxin--NADP reductase type 1 family.</text>
</comment>
<dbReference type="PANTHER" id="PTHR48467:SF1">
    <property type="entry name" value="GLUTAMATE SYNTHASE 1 [NADH], CHLOROPLASTIC-LIKE"/>
    <property type="match status" value="1"/>
</dbReference>
<feature type="domain" description="FAD/NAD(P)-binding" evidence="9">
    <location>
        <begin position="10"/>
        <end position="167"/>
    </location>
</feature>
<dbReference type="Gene3D" id="3.50.50.60">
    <property type="entry name" value="FAD/NAD(P)-binding domain"/>
    <property type="match status" value="1"/>
</dbReference>
<keyword evidence="5" id="KW-0274">FAD</keyword>
<evidence type="ECO:0000256" key="1">
    <source>
        <dbReference type="ARBA" id="ARBA00001974"/>
    </source>
</evidence>
<evidence type="ECO:0000256" key="7">
    <source>
        <dbReference type="ARBA" id="ARBA00023002"/>
    </source>
</evidence>
<comment type="cofactor">
    <cofactor evidence="1">
        <name>FAD</name>
        <dbReference type="ChEBI" id="CHEBI:57692"/>
    </cofactor>
</comment>
<dbReference type="InterPro" id="IPR036188">
    <property type="entry name" value="FAD/NAD-bd_sf"/>
</dbReference>
<evidence type="ECO:0000256" key="5">
    <source>
        <dbReference type="ARBA" id="ARBA00022827"/>
    </source>
</evidence>
<accession>A0ABN2ABA1</accession>
<dbReference type="RefSeq" id="WP_141005521.1">
    <property type="nucleotide sequence ID" value="NZ_BAAAOR010000014.1"/>
</dbReference>
<evidence type="ECO:0000256" key="4">
    <source>
        <dbReference type="ARBA" id="ARBA00022630"/>
    </source>
</evidence>
<dbReference type="InterPro" id="IPR023753">
    <property type="entry name" value="FAD/NAD-binding_dom"/>
</dbReference>
<reference evidence="10 11" key="1">
    <citation type="journal article" date="2019" name="Int. J. Syst. Evol. Microbiol.">
        <title>The Global Catalogue of Microorganisms (GCM) 10K type strain sequencing project: providing services to taxonomists for standard genome sequencing and annotation.</title>
        <authorList>
            <consortium name="The Broad Institute Genomics Platform"/>
            <consortium name="The Broad Institute Genome Sequencing Center for Infectious Disease"/>
            <person name="Wu L."/>
            <person name="Ma J."/>
        </authorList>
    </citation>
    <scope>NUCLEOTIDE SEQUENCE [LARGE SCALE GENOMIC DNA]</scope>
    <source>
        <strain evidence="10 11">JCM 14942</strain>
    </source>
</reference>